<keyword evidence="10" id="KW-1185">Reference proteome</keyword>
<dbReference type="Proteomes" id="UP001597120">
    <property type="component" value="Unassembled WGS sequence"/>
</dbReference>
<feature type="domain" description="Peptidase S11 D-alanyl-D-alanine carboxypeptidase A N-terminal" evidence="8">
    <location>
        <begin position="28"/>
        <end position="255"/>
    </location>
</feature>
<proteinExistence type="inferred from homology"/>
<dbReference type="InterPro" id="IPR012338">
    <property type="entry name" value="Beta-lactam/transpept-like"/>
</dbReference>
<name>A0ABW3D2V8_9BACL</name>
<dbReference type="PANTHER" id="PTHR21581:SF33">
    <property type="entry name" value="D-ALANYL-D-ALANINE CARBOXYPEPTIDASE DACB"/>
    <property type="match status" value="1"/>
</dbReference>
<evidence type="ECO:0000256" key="3">
    <source>
        <dbReference type="ARBA" id="ARBA00022801"/>
    </source>
</evidence>
<evidence type="ECO:0000259" key="8">
    <source>
        <dbReference type="Pfam" id="PF00768"/>
    </source>
</evidence>
<dbReference type="GO" id="GO:0004180">
    <property type="term" value="F:carboxypeptidase activity"/>
    <property type="evidence" value="ECO:0007669"/>
    <property type="project" value="UniProtKB-KW"/>
</dbReference>
<dbReference type="InterPro" id="IPR018044">
    <property type="entry name" value="Peptidase_S11"/>
</dbReference>
<comment type="similarity">
    <text evidence="1 7">Belongs to the peptidase S11 family.</text>
</comment>
<evidence type="ECO:0000256" key="2">
    <source>
        <dbReference type="ARBA" id="ARBA00022729"/>
    </source>
</evidence>
<evidence type="ECO:0000313" key="10">
    <source>
        <dbReference type="Proteomes" id="UP001597120"/>
    </source>
</evidence>
<dbReference type="PANTHER" id="PTHR21581">
    <property type="entry name" value="D-ALANYL-D-ALANINE CARBOXYPEPTIDASE"/>
    <property type="match status" value="1"/>
</dbReference>
<comment type="caution">
    <text evidence="9">The sequence shown here is derived from an EMBL/GenBank/DDBJ whole genome shotgun (WGS) entry which is preliminary data.</text>
</comment>
<dbReference type="InterPro" id="IPR001967">
    <property type="entry name" value="Peptidase_S11_N"/>
</dbReference>
<dbReference type="EC" id="3.4.-.-" evidence="9"/>
<dbReference type="Gene3D" id="3.40.710.10">
    <property type="entry name" value="DD-peptidase/beta-lactamase superfamily"/>
    <property type="match status" value="1"/>
</dbReference>
<dbReference type="PRINTS" id="PR00725">
    <property type="entry name" value="DADACBPTASE1"/>
</dbReference>
<keyword evidence="9" id="KW-0645">Protease</keyword>
<dbReference type="RefSeq" id="WP_144933356.1">
    <property type="nucleotide sequence ID" value="NZ_JBHTIU010000003.1"/>
</dbReference>
<dbReference type="SUPFAM" id="SSF56601">
    <property type="entry name" value="beta-lactamase/transpeptidase-like"/>
    <property type="match status" value="1"/>
</dbReference>
<evidence type="ECO:0000256" key="5">
    <source>
        <dbReference type="ARBA" id="ARBA00022984"/>
    </source>
</evidence>
<sequence length="388" mass="42379">MRRTIVLWIVIGSLLAGWGVTPAAVKAEPPALSTYAEAASLIDVTSGRILYSKQGDKPMKIASLTKVMTAIVAIENGNLSDMVKIGQSAFGKEGSSLYLKLGEEMSLHHLLYGLMLRSGNDAAVAIAEHIGGSIEGFAFLMNQKAQELGMDNTHFMNPHGLDMEGHYSSANDMAKLTAYALKNSVFQEIVKTKTKRVPRPEEKWDAVWNNKNRMLNIYPGADGVKTGYTKQAKRTLISSATRDGQQLAAVTLNDPNDWLDHSNMLDYGFRHYPLQPLVKQGDKAGDGLVLGASFNYPMTDEEAARIAMEPELLQEGTASYRLGERGILKLLMDGQMIGTVPIYAEGSPQLATSVRSAFRFTEDGPASGNGGFIYRLKQVWSALFTLSH</sequence>
<gene>
    <name evidence="9" type="ORF">ACFQ03_01060</name>
</gene>
<evidence type="ECO:0000256" key="4">
    <source>
        <dbReference type="ARBA" id="ARBA00022960"/>
    </source>
</evidence>
<evidence type="ECO:0000256" key="1">
    <source>
        <dbReference type="ARBA" id="ARBA00007164"/>
    </source>
</evidence>
<accession>A0ABW3D2V8</accession>
<evidence type="ECO:0000256" key="6">
    <source>
        <dbReference type="ARBA" id="ARBA00023316"/>
    </source>
</evidence>
<dbReference type="EMBL" id="JBHTIU010000003">
    <property type="protein sequence ID" value="MFD0867736.1"/>
    <property type="molecule type" value="Genomic_DNA"/>
</dbReference>
<evidence type="ECO:0000313" key="9">
    <source>
        <dbReference type="EMBL" id="MFD0867736.1"/>
    </source>
</evidence>
<evidence type="ECO:0000256" key="7">
    <source>
        <dbReference type="RuleBase" id="RU004016"/>
    </source>
</evidence>
<reference evidence="10" key="1">
    <citation type="journal article" date="2019" name="Int. J. Syst. Evol. Microbiol.">
        <title>The Global Catalogue of Microorganisms (GCM) 10K type strain sequencing project: providing services to taxonomists for standard genome sequencing and annotation.</title>
        <authorList>
            <consortium name="The Broad Institute Genomics Platform"/>
            <consortium name="The Broad Institute Genome Sequencing Center for Infectious Disease"/>
            <person name="Wu L."/>
            <person name="Ma J."/>
        </authorList>
    </citation>
    <scope>NUCLEOTIDE SEQUENCE [LARGE SCALE GENOMIC DNA]</scope>
    <source>
        <strain evidence="10">CCUG 57263</strain>
    </source>
</reference>
<keyword evidence="2" id="KW-0732">Signal</keyword>
<keyword evidence="4" id="KW-0133">Cell shape</keyword>
<keyword evidence="5" id="KW-0573">Peptidoglycan synthesis</keyword>
<keyword evidence="9" id="KW-0121">Carboxypeptidase</keyword>
<keyword evidence="3 9" id="KW-0378">Hydrolase</keyword>
<keyword evidence="6" id="KW-0961">Cell wall biogenesis/degradation</keyword>
<protein>
    <submittedName>
        <fullName evidence="9">D-alanyl-D-alanine carboxypeptidase family protein</fullName>
        <ecNumber evidence="9">3.4.-.-</ecNumber>
    </submittedName>
</protein>
<organism evidence="9 10">
    <name type="scientific">Paenibacillus residui</name>
    <dbReference type="NCBI Taxonomy" id="629724"/>
    <lineage>
        <taxon>Bacteria</taxon>
        <taxon>Bacillati</taxon>
        <taxon>Bacillota</taxon>
        <taxon>Bacilli</taxon>
        <taxon>Bacillales</taxon>
        <taxon>Paenibacillaceae</taxon>
        <taxon>Paenibacillus</taxon>
    </lineage>
</organism>
<dbReference type="Pfam" id="PF00768">
    <property type="entry name" value="Peptidase_S11"/>
    <property type="match status" value="1"/>
</dbReference>